<evidence type="ECO:0000256" key="6">
    <source>
        <dbReference type="ARBA" id="ARBA00022705"/>
    </source>
</evidence>
<keyword evidence="3 11" id="KW-0639">Primosome</keyword>
<evidence type="ECO:0000256" key="10">
    <source>
        <dbReference type="ARBA" id="ARBA00023211"/>
    </source>
</evidence>
<feature type="active site" evidence="11">
    <location>
        <position position="307"/>
    </location>
</feature>
<comment type="similarity">
    <text evidence="1 11 12">Belongs to the eukaryotic-type primase small subunit family.</text>
</comment>
<keyword evidence="7 11" id="KW-0479">Metal-binding</keyword>
<evidence type="ECO:0000256" key="13">
    <source>
        <dbReference type="RuleBase" id="RU004224"/>
    </source>
</evidence>
<dbReference type="GO" id="GO:0000428">
    <property type="term" value="C:DNA-directed RNA polymerase complex"/>
    <property type="evidence" value="ECO:0007669"/>
    <property type="project" value="UniProtKB-KW"/>
</dbReference>
<dbReference type="EC" id="2.7.7.-" evidence="11"/>
<dbReference type="Proteomes" id="UP000001400">
    <property type="component" value="Chromosome"/>
</dbReference>
<dbReference type="AlphaFoldDB" id="B5ICH6"/>
<dbReference type="GO" id="GO:0006269">
    <property type="term" value="P:DNA replication, synthesis of primer"/>
    <property type="evidence" value="ECO:0007669"/>
    <property type="project" value="UniProtKB-UniRule"/>
</dbReference>
<gene>
    <name evidence="11" type="primary">priS</name>
    <name evidence="14" type="ordered locus">Aboo_1245</name>
</gene>
<evidence type="ECO:0000256" key="4">
    <source>
        <dbReference type="ARBA" id="ARBA00022679"/>
    </source>
</evidence>
<keyword evidence="8 11" id="KW-0460">Magnesium</keyword>
<evidence type="ECO:0000256" key="2">
    <source>
        <dbReference type="ARBA" id="ARBA00022478"/>
    </source>
</evidence>
<dbReference type="EMBL" id="CP001941">
    <property type="protein sequence ID" value="ADD09053.1"/>
    <property type="molecule type" value="Genomic_DNA"/>
</dbReference>
<proteinExistence type="inferred from homology"/>
<comment type="subunit">
    <text evidence="11">Heterodimer of a small subunit (PriS) and a large subunit (PriL).</text>
</comment>
<dbReference type="InterPro" id="IPR023639">
    <property type="entry name" value="DNA_primase_ssu_PriS"/>
</dbReference>
<evidence type="ECO:0000256" key="12">
    <source>
        <dbReference type="RuleBase" id="RU003514"/>
    </source>
</evidence>
<organism evidence="14 15">
    <name type="scientific">Aciduliprofundum boonei (strain DSM 19572 / T469)</name>
    <dbReference type="NCBI Taxonomy" id="439481"/>
    <lineage>
        <taxon>Archaea</taxon>
        <taxon>Methanobacteriati</taxon>
        <taxon>Thermoplasmatota</taxon>
        <taxon>DHVE2 group</taxon>
        <taxon>Candidatus Aciduliprofundum</taxon>
    </lineage>
</organism>
<dbReference type="Gene3D" id="1.10.8.160">
    <property type="entry name" value="DNA primase S, domain 2"/>
    <property type="match status" value="1"/>
</dbReference>
<reference evidence="14" key="1">
    <citation type="submission" date="2010-02" db="EMBL/GenBank/DDBJ databases">
        <title>Complete sequence of Aciduliprofundum boonei T469.</title>
        <authorList>
            <consortium name="US DOE Joint Genome Institute"/>
            <person name="Lucas S."/>
            <person name="Copeland A."/>
            <person name="Lapidus A."/>
            <person name="Cheng J.-F."/>
            <person name="Bruce D."/>
            <person name="Goodwin L."/>
            <person name="Pitluck S."/>
            <person name="Saunders E."/>
            <person name="Detter J.C."/>
            <person name="Han C."/>
            <person name="Tapia R."/>
            <person name="Land M."/>
            <person name="Hauser L."/>
            <person name="Kyrpides N."/>
            <person name="Mikhailova N."/>
            <person name="Flores G."/>
            <person name="Reysenbach A.-L."/>
            <person name="Woyke T."/>
        </authorList>
    </citation>
    <scope>NUCLEOTIDE SEQUENCE</scope>
    <source>
        <strain evidence="14">T469</strain>
    </source>
</reference>
<feature type="active site" evidence="11">
    <location>
        <position position="96"/>
    </location>
</feature>
<dbReference type="SUPFAM" id="SSF56747">
    <property type="entry name" value="Prim-pol domain"/>
    <property type="match status" value="1"/>
</dbReference>
<dbReference type="CDD" id="cd04860">
    <property type="entry name" value="AE_Prim_S"/>
    <property type="match status" value="1"/>
</dbReference>
<dbReference type="GO" id="GO:1990077">
    <property type="term" value="C:primosome complex"/>
    <property type="evidence" value="ECO:0007669"/>
    <property type="project" value="UniProtKB-KW"/>
</dbReference>
<accession>B5ICH6</accession>
<dbReference type="STRING" id="439481.Aboo_1245"/>
<dbReference type="Gene3D" id="3.90.920.10">
    <property type="entry name" value="DNA primase, PRIM domain"/>
    <property type="match status" value="1"/>
</dbReference>
<keyword evidence="10 11" id="KW-0464">Manganese</keyword>
<keyword evidence="4 11" id="KW-0808">Transferase</keyword>
<name>B5ICH6_ACIB4</name>
<keyword evidence="15" id="KW-1185">Reference proteome</keyword>
<evidence type="ECO:0000256" key="9">
    <source>
        <dbReference type="ARBA" id="ARBA00023163"/>
    </source>
</evidence>
<dbReference type="NCBIfam" id="TIGR00335">
    <property type="entry name" value="primase_sml"/>
    <property type="match status" value="1"/>
</dbReference>
<keyword evidence="2 11" id="KW-0240">DNA-directed RNA polymerase</keyword>
<comment type="cofactor">
    <cofactor evidence="11">
        <name>Mg(2+)</name>
        <dbReference type="ChEBI" id="CHEBI:18420"/>
    </cofactor>
    <cofactor evidence="11">
        <name>Mn(2+)</name>
        <dbReference type="ChEBI" id="CHEBI:29035"/>
    </cofactor>
</comment>
<dbReference type="GO" id="GO:0046872">
    <property type="term" value="F:metal ion binding"/>
    <property type="evidence" value="ECO:0007669"/>
    <property type="project" value="UniProtKB-KW"/>
</dbReference>
<feature type="active site" evidence="11">
    <location>
        <position position="94"/>
    </location>
</feature>
<dbReference type="InterPro" id="IPR002755">
    <property type="entry name" value="DNA_primase_S"/>
</dbReference>
<keyword evidence="5 11" id="KW-0548">Nucleotidyltransferase</keyword>
<dbReference type="InterPro" id="IPR014052">
    <property type="entry name" value="DNA_primase_ssu_euk/arc"/>
</dbReference>
<evidence type="ECO:0000256" key="5">
    <source>
        <dbReference type="ARBA" id="ARBA00022695"/>
    </source>
</evidence>
<dbReference type="GO" id="GO:0003899">
    <property type="term" value="F:DNA-directed RNA polymerase activity"/>
    <property type="evidence" value="ECO:0007669"/>
    <property type="project" value="UniProtKB-UniRule"/>
</dbReference>
<evidence type="ECO:0000256" key="11">
    <source>
        <dbReference type="HAMAP-Rule" id="MF_00700"/>
    </source>
</evidence>
<evidence type="ECO:0000313" key="14">
    <source>
        <dbReference type="EMBL" id="ADD09053.1"/>
    </source>
</evidence>
<protein>
    <recommendedName>
        <fullName evidence="11">DNA primase small subunit PriS</fullName>
        <ecNumber evidence="11">2.7.7.-</ecNumber>
    </recommendedName>
</protein>
<dbReference type="GeneID" id="8828207"/>
<dbReference type="RefSeq" id="WP_008083928.1">
    <property type="nucleotide sequence ID" value="NC_013926.1"/>
</dbReference>
<dbReference type="PANTHER" id="PTHR10536">
    <property type="entry name" value="DNA PRIMASE SMALL SUBUNIT"/>
    <property type="match status" value="1"/>
</dbReference>
<keyword evidence="9 11" id="KW-0804">Transcription</keyword>
<evidence type="ECO:0000256" key="7">
    <source>
        <dbReference type="ARBA" id="ARBA00022723"/>
    </source>
</evidence>
<comment type="function">
    <text evidence="13">RNA polymerase that catalyzes the synthesis of short RNA molecules used as primers for DNA polymerase during DNA replication.</text>
</comment>
<dbReference type="eggNOG" id="arCOG04110">
    <property type="taxonomic scope" value="Archaea"/>
</dbReference>
<dbReference type="KEGG" id="abi:Aboo_1245"/>
<dbReference type="HAMAP" id="MF_00700">
    <property type="entry name" value="DNA_primase_sml_arc"/>
    <property type="match status" value="1"/>
</dbReference>
<evidence type="ECO:0000313" key="15">
    <source>
        <dbReference type="Proteomes" id="UP000001400"/>
    </source>
</evidence>
<dbReference type="OrthoDB" id="31125at2157"/>
<comment type="function">
    <text evidence="11">Catalytic subunit of DNA primase, an RNA polymerase that catalyzes the synthesis of short RNA molecules used as primers for DNA polymerase during DNA replication. The small subunit contains the primase catalytic core and has DNA synthesis activity on its own. Binding to the large subunit stabilizes and modulates the activity, increasing the rate of DNA synthesis while decreasing the length of the DNA fragments, and conferring RNA synthesis capability. The DNA polymerase activity may enable DNA primase to also catalyze primer extension after primer synthesis. May also play a role in DNA repair.</text>
</comment>
<evidence type="ECO:0000256" key="8">
    <source>
        <dbReference type="ARBA" id="ARBA00022842"/>
    </source>
</evidence>
<evidence type="ECO:0000256" key="3">
    <source>
        <dbReference type="ARBA" id="ARBA00022515"/>
    </source>
</evidence>
<dbReference type="HOGENOM" id="CLU_056123_1_0_2"/>
<sequence length="404" mass="47888">MDANTAFLKSKFREYYLKNDILLPPRFTKREYGFMFFDKKFVLRHKSFKRSSEIKRFLVENVPKHAYYSTAYYKAPDVQDMEEKGWLGADLIFDLDADHIPETEGKRYEDMLKIVKKEAEKLIFDFLVGDMGFKENDLFIAFSGGRGYHIYVRNPEVWELDSDNRREIVNYITGEGVDIYKFFRVEEIKTGRRKRRKIYYLYPLNYGGWYSKVHAEIIRESRYLLEIYNSFGENELIKKINEVLEDKKLSKKLVRELLSENKEYTTKLEHLANSEESQKLQIFKNDALRDLFLIYIKNKIRIKGEVDEPVTTDIHRLIRLIGSLHGKTGFLVRSLTLKEFKYFNPLKDAIPEVFKNENTKIKIKNTLKIELNGEKYELQGEYCVPDYVAIFAIARGLADFIARC</sequence>
<keyword evidence="6 11" id="KW-0235">DNA replication</keyword>
<evidence type="ECO:0000256" key="1">
    <source>
        <dbReference type="ARBA" id="ARBA00009762"/>
    </source>
</evidence>
<dbReference type="Pfam" id="PF01896">
    <property type="entry name" value="DNA_primase_S"/>
    <property type="match status" value="1"/>
</dbReference>